<organism evidence="1 2">
    <name type="scientific">Lithohypha guttulata</name>
    <dbReference type="NCBI Taxonomy" id="1690604"/>
    <lineage>
        <taxon>Eukaryota</taxon>
        <taxon>Fungi</taxon>
        <taxon>Dikarya</taxon>
        <taxon>Ascomycota</taxon>
        <taxon>Pezizomycotina</taxon>
        <taxon>Eurotiomycetes</taxon>
        <taxon>Chaetothyriomycetidae</taxon>
        <taxon>Chaetothyriales</taxon>
        <taxon>Trichomeriaceae</taxon>
        <taxon>Lithohypha</taxon>
    </lineage>
</organism>
<dbReference type="PANTHER" id="PTHR47843">
    <property type="entry name" value="BTB DOMAIN-CONTAINING PROTEIN-RELATED"/>
    <property type="match status" value="1"/>
</dbReference>
<keyword evidence="2" id="KW-1185">Reference proteome</keyword>
<gene>
    <name evidence="1" type="ORF">LTR05_008662</name>
</gene>
<evidence type="ECO:0000313" key="2">
    <source>
        <dbReference type="Proteomes" id="UP001309876"/>
    </source>
</evidence>
<reference evidence="1 2" key="1">
    <citation type="submission" date="2023-08" db="EMBL/GenBank/DDBJ databases">
        <title>Black Yeasts Isolated from many extreme environments.</title>
        <authorList>
            <person name="Coleine C."/>
            <person name="Stajich J.E."/>
            <person name="Selbmann L."/>
        </authorList>
    </citation>
    <scope>NUCLEOTIDE SEQUENCE [LARGE SCALE GENOMIC DNA]</scope>
    <source>
        <strain evidence="1 2">CCFEE 5910</strain>
    </source>
</reference>
<dbReference type="AlphaFoldDB" id="A0AAN7SMS2"/>
<evidence type="ECO:0008006" key="3">
    <source>
        <dbReference type="Google" id="ProtNLM"/>
    </source>
</evidence>
<dbReference type="Gene3D" id="3.30.710.10">
    <property type="entry name" value="Potassium Channel Kv1.1, Chain A"/>
    <property type="match status" value="1"/>
</dbReference>
<dbReference type="EMBL" id="JAVRRJ010000015">
    <property type="protein sequence ID" value="KAK5080413.1"/>
    <property type="molecule type" value="Genomic_DNA"/>
</dbReference>
<protein>
    <recommendedName>
        <fullName evidence="3">BTB domain-containing protein</fullName>
    </recommendedName>
</protein>
<dbReference type="Proteomes" id="UP001309876">
    <property type="component" value="Unassembled WGS sequence"/>
</dbReference>
<dbReference type="InterPro" id="IPR011333">
    <property type="entry name" value="SKP1/BTB/POZ_sf"/>
</dbReference>
<name>A0AAN7SMS2_9EURO</name>
<comment type="caution">
    <text evidence="1">The sequence shown here is derived from an EMBL/GenBank/DDBJ whole genome shotgun (WGS) entry which is preliminary data.</text>
</comment>
<sequence>MHVAERLDYLEGFLEGKTITILAGLAKERLILHEKAFAASGSPSLKALVDGPFKESGEGVVDWSHTEADTVKRFLTYLYVCDYNAPWPTKRPSLLDDGPSLCKPSSRWEPQILKEEHGLEVPEVELATTDEPVEEFAAEPVEEVAEEVAEDLEEELKVSPDVADHVATHQAPFDPAITRPLTPIDKCIEVEQGDQEDHLAAGLFDKSEYPYREYCYIEPMLAHARLYALANYHLCPSLRTLALQRLVRVLDMVDCTQDHAVEEMNVLAKFVYDNTVPPHDGEEPMRKVISTFVALHYPRLLRRELEELFSQGGDLPRDVSRRISRRLYTMQQSIEAVLRENEDLRQEVDALRPKSKRHSKW</sequence>
<proteinExistence type="predicted"/>
<evidence type="ECO:0000313" key="1">
    <source>
        <dbReference type="EMBL" id="KAK5080413.1"/>
    </source>
</evidence>
<accession>A0AAN7SMS2</accession>